<name>A0AAX4H8R1_9ASCO</name>
<dbReference type="AlphaFoldDB" id="A0AAX4H8R1"/>
<gene>
    <name evidence="1" type="ORF">PUMCH_001919</name>
</gene>
<accession>A0AAX4H8R1</accession>
<dbReference type="RefSeq" id="XP_062877022.1">
    <property type="nucleotide sequence ID" value="XM_063020952.1"/>
</dbReference>
<evidence type="ECO:0000313" key="2">
    <source>
        <dbReference type="Proteomes" id="UP001338582"/>
    </source>
</evidence>
<dbReference type="GeneID" id="88172984"/>
<dbReference type="KEGG" id="asau:88172984"/>
<protein>
    <submittedName>
        <fullName evidence="1">Uncharacterized protein</fullName>
    </submittedName>
</protein>
<dbReference type="EMBL" id="CP138895">
    <property type="protein sequence ID" value="WPK24639.1"/>
    <property type="molecule type" value="Genomic_DNA"/>
</dbReference>
<organism evidence="1 2">
    <name type="scientific">Australozyma saopauloensis</name>
    <dbReference type="NCBI Taxonomy" id="291208"/>
    <lineage>
        <taxon>Eukaryota</taxon>
        <taxon>Fungi</taxon>
        <taxon>Dikarya</taxon>
        <taxon>Ascomycota</taxon>
        <taxon>Saccharomycotina</taxon>
        <taxon>Pichiomycetes</taxon>
        <taxon>Metschnikowiaceae</taxon>
        <taxon>Australozyma</taxon>
    </lineage>
</organism>
<evidence type="ECO:0000313" key="1">
    <source>
        <dbReference type="EMBL" id="WPK24639.1"/>
    </source>
</evidence>
<keyword evidence="2" id="KW-1185">Reference proteome</keyword>
<dbReference type="Proteomes" id="UP001338582">
    <property type="component" value="Chromosome 2"/>
</dbReference>
<reference evidence="1 2" key="1">
    <citation type="submission" date="2023-10" db="EMBL/GenBank/DDBJ databases">
        <title>Draft Genome Sequence of Candida saopaulonensis from a very Premature Infant with Sepsis.</title>
        <authorList>
            <person name="Ning Y."/>
            <person name="Dai R."/>
            <person name="Xiao M."/>
            <person name="Xu Y."/>
            <person name="Yan Q."/>
            <person name="Zhang L."/>
        </authorList>
    </citation>
    <scope>NUCLEOTIDE SEQUENCE [LARGE SCALE GENOMIC DNA]</scope>
    <source>
        <strain evidence="1 2">19XY460</strain>
    </source>
</reference>
<sequence>MFRLSRIHKLALRNFHSGKISLLQKKNGPAKGNFLINAINYVKDVDDRMAKIETETPQKEMAAQLVSLIEKLPELLALLLLFHYELYKVGVSHSVEREFLPSQIRSYRWAYLWKLSKIHDVFWELCNYLDIAQHPHPLGFLPTNIGILDPANFTTDQYNMLQRGEFNGLSFKDIMILGSPWSSREHVPSV</sequence>
<proteinExistence type="predicted"/>